<dbReference type="Proteomes" id="UP000256373">
    <property type="component" value="Unassembled WGS sequence"/>
</dbReference>
<feature type="transmembrane region" description="Helical" evidence="1">
    <location>
        <begin position="21"/>
        <end position="39"/>
    </location>
</feature>
<evidence type="ECO:0000313" key="2">
    <source>
        <dbReference type="EMBL" id="REA62817.1"/>
    </source>
</evidence>
<feature type="transmembrane region" description="Helical" evidence="1">
    <location>
        <begin position="193"/>
        <end position="211"/>
    </location>
</feature>
<keyword evidence="1" id="KW-0472">Membrane</keyword>
<name>A0A3D8YE33_9BACT</name>
<proteinExistence type="predicted"/>
<feature type="transmembrane region" description="Helical" evidence="1">
    <location>
        <begin position="81"/>
        <end position="99"/>
    </location>
</feature>
<keyword evidence="1" id="KW-1133">Transmembrane helix</keyword>
<accession>A0A3D8YE33</accession>
<dbReference type="AlphaFoldDB" id="A0A3D8YE33"/>
<feature type="transmembrane region" description="Helical" evidence="1">
    <location>
        <begin position="141"/>
        <end position="161"/>
    </location>
</feature>
<evidence type="ECO:0000313" key="3">
    <source>
        <dbReference type="Proteomes" id="UP000256373"/>
    </source>
</evidence>
<evidence type="ECO:0000256" key="1">
    <source>
        <dbReference type="SAM" id="Phobius"/>
    </source>
</evidence>
<keyword evidence="1" id="KW-0812">Transmembrane</keyword>
<feature type="transmembrane region" description="Helical" evidence="1">
    <location>
        <begin position="111"/>
        <end position="129"/>
    </location>
</feature>
<protein>
    <submittedName>
        <fullName evidence="2">Uncharacterized protein</fullName>
    </submittedName>
</protein>
<organism evidence="2 3">
    <name type="scientific">Dyadobacter luteus</name>
    <dbReference type="NCBI Taxonomy" id="2259619"/>
    <lineage>
        <taxon>Bacteria</taxon>
        <taxon>Pseudomonadati</taxon>
        <taxon>Bacteroidota</taxon>
        <taxon>Cytophagia</taxon>
        <taxon>Cytophagales</taxon>
        <taxon>Spirosomataceae</taxon>
        <taxon>Dyadobacter</taxon>
    </lineage>
</organism>
<reference evidence="2 3" key="1">
    <citation type="submission" date="2018-07" db="EMBL/GenBank/DDBJ databases">
        <title>Dyadobacter roseus sp. nov., isolated from rose rhizosphere soil.</title>
        <authorList>
            <person name="Chen L."/>
        </authorList>
    </citation>
    <scope>NUCLEOTIDE SEQUENCE [LARGE SCALE GENOMIC DNA]</scope>
    <source>
        <strain evidence="2 3">RS19</strain>
    </source>
</reference>
<keyword evidence="3" id="KW-1185">Reference proteome</keyword>
<comment type="caution">
    <text evidence="2">The sequence shown here is derived from an EMBL/GenBank/DDBJ whole genome shotgun (WGS) entry which is preliminary data.</text>
</comment>
<feature type="transmembrane region" description="Helical" evidence="1">
    <location>
        <begin position="59"/>
        <end position="76"/>
    </location>
</feature>
<gene>
    <name evidence="2" type="ORF">DSL64_07805</name>
</gene>
<sequence>MPGTISNLKKQSDLREFVMVTARYLVYGCLIVLLAQLIKWDASQAEGDLKFSEQSYTEACQLVLLLFSSLLLWHIYRQSKAYGYVALLMMGLTATSLVREMDDPFDALFDGAWQITAFSVAAWVIFTVYKNRHTFLSQFFRFVSTPSFGMFLSGIFTTYIFSRLIGRKVFWQAVMEEQYFRAVKNASEESTELYGYLLIFIAVLELTYYHYRSKAQNQSGLSTDLADELQGKKLQNFSV</sequence>
<dbReference type="EMBL" id="QNUL01000004">
    <property type="protein sequence ID" value="REA62817.1"/>
    <property type="molecule type" value="Genomic_DNA"/>
</dbReference>